<dbReference type="InterPro" id="IPR011249">
    <property type="entry name" value="Metalloenz_LuxS/M16"/>
</dbReference>
<dbReference type="EMBL" id="HACA01008598">
    <property type="protein sequence ID" value="CDW25959.1"/>
    <property type="molecule type" value="Transcribed_RNA"/>
</dbReference>
<dbReference type="Pfam" id="PF00675">
    <property type="entry name" value="Peptidase_M16"/>
    <property type="match status" value="1"/>
</dbReference>
<feature type="chain" id="PRO_5005487887" evidence="1">
    <location>
        <begin position="23"/>
        <end position="1041"/>
    </location>
</feature>
<dbReference type="InterPro" id="IPR007863">
    <property type="entry name" value="Peptidase_M16_C"/>
</dbReference>
<reference evidence="4" key="1">
    <citation type="submission" date="2014-05" db="EMBL/GenBank/DDBJ databases">
        <authorList>
            <person name="Chronopoulou M."/>
        </authorList>
    </citation>
    <scope>NUCLEOTIDE SEQUENCE</scope>
    <source>
        <tissue evidence="4">Whole organism</tissue>
    </source>
</reference>
<dbReference type="GO" id="GO:0046872">
    <property type="term" value="F:metal ion binding"/>
    <property type="evidence" value="ECO:0007669"/>
    <property type="project" value="InterPro"/>
</dbReference>
<evidence type="ECO:0000259" key="2">
    <source>
        <dbReference type="Pfam" id="PF00675"/>
    </source>
</evidence>
<name>A0A0K2TJ68_LEPSM</name>
<sequence length="1041" mass="119232">MMTLNSLLFCILSFIIVGKTHSASIQNGWELLDEFQLEEETKLQKYKSTRTNITVVISQVESPITNGYICLATEAFTNDGLPHTLEHLIFLGSEDYPYKELLDLLANRFFASRTNAFTETDHTCYTVFTAGSSGFLQILPIYLDHVLYPLLRDGDFLTEVHHINGDGEDAGVVYSEMQGIENLRSSLIYYPSLDALYPGNCSYEVTTGGKLKNLRDSTSMESIRDFHNKFYVSSNVYITITGSVSPQQVFEVLKPMEDKIVRKLKEKKGKINTFKRPFSNSIPPFTENKEMEINFPSDDEKLGYVILGWRLPAPINEKFYEVNGWEIISTYLTSNSASPLIEEFVEIEKPLATNVDYELFDFKEPVIFMEFSSVPVEKMPQTEELFRKVLLKIVDAGPEGFDMNSMKTLIKRVLQRRLIKLENGPQTLIFDPTSNDQMYGEKKEDLRTFLSKGDSQWGSYFDSKNADFWIDIIKNMLNAPRLLVYGRPLSTYKDELAAKETARIKTQKKDLGEESLKEAKKSIEDAISQQTLPPESLLKSFPLGNVDSIKFRNLNYYNLSNGSPPSFNISAVPFKAHLDDVKSDVIRIYFVIDFSTITNPEDRALVPLLYELWTQLPITLENGTYLDLSELVRYRTETAIRFRNYFGNKGSTFRPGSQSENILFYIETLPEKYNASIQLLKDTLFRPKFTSERFKSVIQQILNGIPVKKSSPSKVLDAILDNIYFKDNTYIHHASFLRLQKTAVSLLNDLQKDETKILQKFKSLKDQVLHPKNIFLYVASNLEKNLDSGHLPWINFFGKGEEPPSSEFLSHRYQTPSENAFKKEKPDFRHAIASVSSSESCYLKQSIYYDNTDWEDNEIAALRIALKYLTDRMYNDIRGKGYTYSIGIFLSVTEGKITVKFSRSSLLPEGFKEFRNVVEKHLNASTWSEYLVDSARGSQIYSSSGSEETVSNLISSSFSSILRGAWDPLFNRRFVQRVGKVTFDEIRDSAIKYLPRFLDPNQTFTAIVCHSNDVDRVVQTLKEFNIEVKKIVDIENSLLSD</sequence>
<protein>
    <submittedName>
        <fullName evidence="4">Uncharacterized protein C05D11.1like [Bombus terrestris]</fullName>
    </submittedName>
</protein>
<feature type="domain" description="Peptidase M16 N-terminal" evidence="2">
    <location>
        <begin position="76"/>
        <end position="158"/>
    </location>
</feature>
<proteinExistence type="predicted"/>
<dbReference type="AlphaFoldDB" id="A0A0K2TJ68"/>
<dbReference type="PANTHER" id="PTHR43016">
    <property type="entry name" value="PRESEQUENCE PROTEASE"/>
    <property type="match status" value="1"/>
</dbReference>
<accession>A0A0K2TJ68</accession>
<organism evidence="4">
    <name type="scientific">Lepeophtheirus salmonis</name>
    <name type="common">Salmon louse</name>
    <name type="synonym">Caligus salmonis</name>
    <dbReference type="NCBI Taxonomy" id="72036"/>
    <lineage>
        <taxon>Eukaryota</taxon>
        <taxon>Metazoa</taxon>
        <taxon>Ecdysozoa</taxon>
        <taxon>Arthropoda</taxon>
        <taxon>Crustacea</taxon>
        <taxon>Multicrustacea</taxon>
        <taxon>Hexanauplia</taxon>
        <taxon>Copepoda</taxon>
        <taxon>Siphonostomatoida</taxon>
        <taxon>Caligidae</taxon>
        <taxon>Lepeophtheirus</taxon>
    </lineage>
</organism>
<evidence type="ECO:0000259" key="3">
    <source>
        <dbReference type="Pfam" id="PF05193"/>
    </source>
</evidence>
<dbReference type="Pfam" id="PF05193">
    <property type="entry name" value="Peptidase_M16_C"/>
    <property type="match status" value="1"/>
</dbReference>
<evidence type="ECO:0000256" key="1">
    <source>
        <dbReference type="SAM" id="SignalP"/>
    </source>
</evidence>
<dbReference type="Gene3D" id="3.30.830.10">
    <property type="entry name" value="Metalloenzyme, LuxS/M16 peptidase-like"/>
    <property type="match status" value="4"/>
</dbReference>
<keyword evidence="1" id="KW-0732">Signal</keyword>
<dbReference type="OrthoDB" id="4953at2759"/>
<dbReference type="InterPro" id="IPR011765">
    <property type="entry name" value="Pept_M16_N"/>
</dbReference>
<dbReference type="SUPFAM" id="SSF63411">
    <property type="entry name" value="LuxS/MPP-like metallohydrolase"/>
    <property type="match status" value="4"/>
</dbReference>
<feature type="signal peptide" evidence="1">
    <location>
        <begin position="1"/>
        <end position="22"/>
    </location>
</feature>
<feature type="domain" description="Peptidase M16 C-terminal" evidence="3">
    <location>
        <begin position="219"/>
        <end position="403"/>
    </location>
</feature>
<dbReference type="FunFam" id="3.30.830.10:FF:000015">
    <property type="entry name" value="Putative zinc metalloprotease"/>
    <property type="match status" value="1"/>
</dbReference>
<evidence type="ECO:0000313" key="4">
    <source>
        <dbReference type="EMBL" id="CDW25959.1"/>
    </source>
</evidence>
<dbReference type="PANTHER" id="PTHR43016:SF16">
    <property type="entry name" value="METALLOPROTEASE, PUTATIVE (AFU_ORTHOLOGUE AFUA_4G07610)-RELATED"/>
    <property type="match status" value="1"/>
</dbReference>